<dbReference type="Proteomes" id="UP001367030">
    <property type="component" value="Unassembled WGS sequence"/>
</dbReference>
<comment type="caution">
    <text evidence="1">The sequence shown here is derived from an EMBL/GenBank/DDBJ whole genome shotgun (WGS) entry which is preliminary data.</text>
</comment>
<organism evidence="1 2">
    <name type="scientific">Variovorax robiniae</name>
    <dbReference type="NCBI Taxonomy" id="1836199"/>
    <lineage>
        <taxon>Bacteria</taxon>
        <taxon>Pseudomonadati</taxon>
        <taxon>Pseudomonadota</taxon>
        <taxon>Betaproteobacteria</taxon>
        <taxon>Burkholderiales</taxon>
        <taxon>Comamonadaceae</taxon>
        <taxon>Variovorax</taxon>
    </lineage>
</organism>
<evidence type="ECO:0000313" key="2">
    <source>
        <dbReference type="Proteomes" id="UP001367030"/>
    </source>
</evidence>
<proteinExistence type="predicted"/>
<dbReference type="EMBL" id="JBBKZS010000001">
    <property type="protein sequence ID" value="MEJ8853051.1"/>
    <property type="molecule type" value="Genomic_DNA"/>
</dbReference>
<reference evidence="1 2" key="1">
    <citation type="submission" date="2024-03" db="EMBL/GenBank/DDBJ databases">
        <title>Novel species of the genus Variovorax.</title>
        <authorList>
            <person name="Liu Q."/>
            <person name="Xin Y.-H."/>
        </authorList>
    </citation>
    <scope>NUCLEOTIDE SEQUENCE [LARGE SCALE GENOMIC DNA]</scope>
    <source>
        <strain evidence="1 2">KACC 18901</strain>
    </source>
</reference>
<keyword evidence="2" id="KW-1185">Reference proteome</keyword>
<sequence>MREATDCCSVVDGALRKGRRWVPLVRRAAHVSMPNAIMANEGMHDVSP</sequence>
<dbReference type="RefSeq" id="WP_340333165.1">
    <property type="nucleotide sequence ID" value="NZ_JBBKZS010000001.1"/>
</dbReference>
<name>A0ABU8WZX6_9BURK</name>
<gene>
    <name evidence="1" type="ORF">WKW79_00635</name>
</gene>
<accession>A0ABU8WZX6</accession>
<protein>
    <submittedName>
        <fullName evidence="1">Uncharacterized protein</fullName>
    </submittedName>
</protein>
<evidence type="ECO:0000313" key="1">
    <source>
        <dbReference type="EMBL" id="MEJ8853051.1"/>
    </source>
</evidence>